<evidence type="ECO:0000313" key="1">
    <source>
        <dbReference type="EMBL" id="SVD76597.1"/>
    </source>
</evidence>
<feature type="non-terminal residue" evidence="1">
    <location>
        <position position="1"/>
    </location>
</feature>
<sequence length="62" mass="7161">VNKKRPNKRASYDHEICEMCGEEFLAVPNFDTGKGCEMIWVLHENEMILVCDDCKSELKNAK</sequence>
<name>A0A382XZN5_9ZZZZ</name>
<organism evidence="1">
    <name type="scientific">marine metagenome</name>
    <dbReference type="NCBI Taxonomy" id="408172"/>
    <lineage>
        <taxon>unclassified sequences</taxon>
        <taxon>metagenomes</taxon>
        <taxon>ecological metagenomes</taxon>
    </lineage>
</organism>
<gene>
    <name evidence="1" type="ORF">METZ01_LOCUS429451</name>
</gene>
<reference evidence="1" key="1">
    <citation type="submission" date="2018-05" db="EMBL/GenBank/DDBJ databases">
        <authorList>
            <person name="Lanie J.A."/>
            <person name="Ng W.-L."/>
            <person name="Kazmierczak K.M."/>
            <person name="Andrzejewski T.M."/>
            <person name="Davidsen T.M."/>
            <person name="Wayne K.J."/>
            <person name="Tettelin H."/>
            <person name="Glass J.I."/>
            <person name="Rusch D."/>
            <person name="Podicherti R."/>
            <person name="Tsui H.-C.T."/>
            <person name="Winkler M.E."/>
        </authorList>
    </citation>
    <scope>NUCLEOTIDE SEQUENCE</scope>
</reference>
<proteinExistence type="predicted"/>
<accession>A0A382XZN5</accession>
<dbReference type="EMBL" id="UINC01171827">
    <property type="protein sequence ID" value="SVD76597.1"/>
    <property type="molecule type" value="Genomic_DNA"/>
</dbReference>
<dbReference type="AlphaFoldDB" id="A0A382XZN5"/>
<protein>
    <submittedName>
        <fullName evidence="1">Uncharacterized protein</fullName>
    </submittedName>
</protein>